<proteinExistence type="predicted"/>
<evidence type="ECO:0000313" key="1">
    <source>
        <dbReference type="EMBL" id="CAL1383949.1"/>
    </source>
</evidence>
<gene>
    <name evidence="1" type="ORF">LTRI10_LOCUS25188</name>
</gene>
<sequence>MPKPNPNVGLVAAMGGQYLAPERIYYDSSSGASLSDGHINSNNLFDTEMSSNQFSGSVSDGSPSSVDKNFLMMQRLEILGNLETGLDADLAIRRNEMFDNQQQQGFVPDPAAAGLITSGEMYAQQQQHQHQHQQVLVPDRASTGMIMSGGQMYQQQPSGFYGYPYPVGGIAGAGMVHFDF</sequence>
<organism evidence="1 2">
    <name type="scientific">Linum trigynum</name>
    <dbReference type="NCBI Taxonomy" id="586398"/>
    <lineage>
        <taxon>Eukaryota</taxon>
        <taxon>Viridiplantae</taxon>
        <taxon>Streptophyta</taxon>
        <taxon>Embryophyta</taxon>
        <taxon>Tracheophyta</taxon>
        <taxon>Spermatophyta</taxon>
        <taxon>Magnoliopsida</taxon>
        <taxon>eudicotyledons</taxon>
        <taxon>Gunneridae</taxon>
        <taxon>Pentapetalae</taxon>
        <taxon>rosids</taxon>
        <taxon>fabids</taxon>
        <taxon>Malpighiales</taxon>
        <taxon>Linaceae</taxon>
        <taxon>Linum</taxon>
    </lineage>
</organism>
<dbReference type="EMBL" id="OZ034817">
    <property type="protein sequence ID" value="CAL1383949.1"/>
    <property type="molecule type" value="Genomic_DNA"/>
</dbReference>
<dbReference type="Proteomes" id="UP001497516">
    <property type="component" value="Chromosome 4"/>
</dbReference>
<accession>A0AAV2EDR2</accession>
<evidence type="ECO:0000313" key="2">
    <source>
        <dbReference type="Proteomes" id="UP001497516"/>
    </source>
</evidence>
<dbReference type="AlphaFoldDB" id="A0AAV2EDR2"/>
<name>A0AAV2EDR2_9ROSI</name>
<keyword evidence="2" id="KW-1185">Reference proteome</keyword>
<protein>
    <submittedName>
        <fullName evidence="1">Uncharacterized protein</fullName>
    </submittedName>
</protein>
<reference evidence="1 2" key="1">
    <citation type="submission" date="2024-04" db="EMBL/GenBank/DDBJ databases">
        <authorList>
            <person name="Fracassetti M."/>
        </authorList>
    </citation>
    <scope>NUCLEOTIDE SEQUENCE [LARGE SCALE GENOMIC DNA]</scope>
</reference>